<organism evidence="1 2">
    <name type="scientific">Paramecium sonneborni</name>
    <dbReference type="NCBI Taxonomy" id="65129"/>
    <lineage>
        <taxon>Eukaryota</taxon>
        <taxon>Sar</taxon>
        <taxon>Alveolata</taxon>
        <taxon>Ciliophora</taxon>
        <taxon>Intramacronucleata</taxon>
        <taxon>Oligohymenophorea</taxon>
        <taxon>Peniculida</taxon>
        <taxon>Parameciidae</taxon>
        <taxon>Paramecium</taxon>
    </lineage>
</organism>
<name>A0A8S1QT54_9CILI</name>
<protein>
    <submittedName>
        <fullName evidence="1">Uncharacterized protein</fullName>
    </submittedName>
</protein>
<proteinExistence type="predicted"/>
<evidence type="ECO:0000313" key="2">
    <source>
        <dbReference type="Proteomes" id="UP000692954"/>
    </source>
</evidence>
<reference evidence="1" key="1">
    <citation type="submission" date="2021-01" db="EMBL/GenBank/DDBJ databases">
        <authorList>
            <consortium name="Genoscope - CEA"/>
            <person name="William W."/>
        </authorList>
    </citation>
    <scope>NUCLEOTIDE SEQUENCE</scope>
</reference>
<accession>A0A8S1QT54</accession>
<keyword evidence="2" id="KW-1185">Reference proteome</keyword>
<gene>
    <name evidence="1" type="ORF">PSON_ATCC_30995.1.T1180194</name>
</gene>
<dbReference type="EMBL" id="CAJJDN010000118">
    <property type="protein sequence ID" value="CAD8118839.1"/>
    <property type="molecule type" value="Genomic_DNA"/>
</dbReference>
<dbReference type="Proteomes" id="UP000692954">
    <property type="component" value="Unassembled WGS sequence"/>
</dbReference>
<comment type="caution">
    <text evidence="1">The sequence shown here is derived from an EMBL/GenBank/DDBJ whole genome shotgun (WGS) entry which is preliminary data.</text>
</comment>
<dbReference type="AlphaFoldDB" id="A0A8S1QT54"/>
<sequence length="132" mass="16223">MKRRIILNDLIAQRNKRNLNNIRKRSFRRNRVIIQFIEIYEWIKKQDQIIILNRYKKLFYQEDNNDLFLEVDFMMIQQECFQKMISHILVDLLEQNISYFQKINIKKTAVVLRENQSDCVVTTIPYLKILIQ</sequence>
<evidence type="ECO:0000313" key="1">
    <source>
        <dbReference type="EMBL" id="CAD8118839.1"/>
    </source>
</evidence>